<organism evidence="2">
    <name type="scientific">Oryza nivara</name>
    <name type="common">Indian wild rice</name>
    <name type="synonym">Oryza sativa f. spontanea</name>
    <dbReference type="NCBI Taxonomy" id="4536"/>
    <lineage>
        <taxon>Eukaryota</taxon>
        <taxon>Viridiplantae</taxon>
        <taxon>Streptophyta</taxon>
        <taxon>Embryophyta</taxon>
        <taxon>Tracheophyta</taxon>
        <taxon>Spermatophyta</taxon>
        <taxon>Magnoliopsida</taxon>
        <taxon>Liliopsida</taxon>
        <taxon>Poales</taxon>
        <taxon>Poaceae</taxon>
        <taxon>BOP clade</taxon>
        <taxon>Oryzoideae</taxon>
        <taxon>Oryzeae</taxon>
        <taxon>Oryzinae</taxon>
        <taxon>Oryza</taxon>
    </lineage>
</organism>
<reference evidence="2" key="2">
    <citation type="submission" date="2018-04" db="EMBL/GenBank/DDBJ databases">
        <title>OnivRS2 (Oryza nivara Reference Sequence Version 2).</title>
        <authorList>
            <person name="Zhang J."/>
            <person name="Kudrna D."/>
            <person name="Lee S."/>
            <person name="Talag J."/>
            <person name="Rajasekar S."/>
            <person name="Welchert J."/>
            <person name="Hsing Y.-I."/>
            <person name="Wing R.A."/>
        </authorList>
    </citation>
    <scope>NUCLEOTIDE SEQUENCE [LARGE SCALE GENOMIC DNA]</scope>
    <source>
        <strain evidence="2">SL10</strain>
    </source>
</reference>
<dbReference type="Proteomes" id="UP000006591">
    <property type="component" value="Chromosome 8"/>
</dbReference>
<proteinExistence type="predicted"/>
<keyword evidence="3" id="KW-1185">Reference proteome</keyword>
<evidence type="ECO:0000313" key="3">
    <source>
        <dbReference type="Proteomes" id="UP000006591"/>
    </source>
</evidence>
<feature type="region of interest" description="Disordered" evidence="1">
    <location>
        <begin position="1"/>
        <end position="61"/>
    </location>
</feature>
<name>A0A0E0IBT4_ORYNI</name>
<feature type="compositionally biased region" description="Basic residues" evidence="1">
    <location>
        <begin position="33"/>
        <end position="44"/>
    </location>
</feature>
<dbReference type="Gramene" id="ONIVA08G15550.1">
    <property type="protein sequence ID" value="ONIVA08G15550.1"/>
    <property type="gene ID" value="ONIVA08G15550"/>
</dbReference>
<dbReference type="AlphaFoldDB" id="A0A0E0IBT4"/>
<protein>
    <submittedName>
        <fullName evidence="2">Uncharacterized protein</fullName>
    </submittedName>
</protein>
<feature type="compositionally biased region" description="Basic and acidic residues" evidence="1">
    <location>
        <begin position="1"/>
        <end position="25"/>
    </location>
</feature>
<evidence type="ECO:0000256" key="1">
    <source>
        <dbReference type="SAM" id="MobiDB-lite"/>
    </source>
</evidence>
<accession>A0A0E0IBT4</accession>
<evidence type="ECO:0000313" key="2">
    <source>
        <dbReference type="EnsemblPlants" id="ONIVA08G15550.1"/>
    </source>
</evidence>
<dbReference type="EnsemblPlants" id="ONIVA08G15550.1">
    <property type="protein sequence ID" value="ONIVA08G15550.1"/>
    <property type="gene ID" value="ONIVA08G15550"/>
</dbReference>
<sequence length="89" mass="9918">MHRRGGVEAHKAARRTGAAEERSLDRSVISIVHTRRNTTQKRRTNDKAPFPAGTVSCPPPATLARINKKSDGLCKRANKEVFTRGRRRG</sequence>
<dbReference type="HOGENOM" id="CLU_2458619_0_0_1"/>
<reference evidence="2" key="1">
    <citation type="submission" date="2015-04" db="UniProtKB">
        <authorList>
            <consortium name="EnsemblPlants"/>
        </authorList>
    </citation>
    <scope>IDENTIFICATION</scope>
    <source>
        <strain evidence="2">SL10</strain>
    </source>
</reference>